<protein>
    <submittedName>
        <fullName evidence="1">Uncharacterized protein</fullName>
    </submittedName>
</protein>
<dbReference type="EMBL" id="QLSV01000018">
    <property type="protein sequence ID" value="RAR46479.1"/>
    <property type="molecule type" value="Genomic_DNA"/>
</dbReference>
<evidence type="ECO:0000313" key="2">
    <source>
        <dbReference type="Proteomes" id="UP000249518"/>
    </source>
</evidence>
<accession>A0A328WUF4</accession>
<reference evidence="1 2" key="1">
    <citation type="submission" date="2018-06" db="EMBL/GenBank/DDBJ databases">
        <title>Genomic Encyclopedia of Type Strains, Phase III (KMG-III): the genomes of soil and plant-associated and newly described type strains.</title>
        <authorList>
            <person name="Whitman W."/>
        </authorList>
    </citation>
    <scope>NUCLEOTIDE SEQUENCE [LARGE SCALE GENOMIC DNA]</scope>
    <source>
        <strain evidence="1 2">CGMCC 1.12504</strain>
    </source>
</reference>
<evidence type="ECO:0000313" key="1">
    <source>
        <dbReference type="EMBL" id="RAR46479.1"/>
    </source>
</evidence>
<dbReference type="AlphaFoldDB" id="A0A328WUF4"/>
<comment type="caution">
    <text evidence="1">The sequence shown here is derived from an EMBL/GenBank/DDBJ whole genome shotgun (WGS) entry which is preliminary data.</text>
</comment>
<keyword evidence="2" id="KW-1185">Reference proteome</keyword>
<proteinExistence type="predicted"/>
<sequence>MKTITILVTFLTLTAFGQKNLNQEAVAIVAEGKLLFQSEMASWYGTDLFLEKYKERENIGGYFSYQDNDVAKCVFFSKEATPQVIGTMSFDSSYDMKKATTDLTIRAFTPTETDLYTIRKLALNEIQSDTLFKRYNNTNLNLIPLIKGKEKKVYVLTGPTKNGVVIFGNDYLLTFNSNNKLTSKKQLHKNIIPIEYGGKMEEGKEIESTLHSHLPETGDFITATDVCTLMLYGKFTKWKSHHVVSQKYLNIWNCETNELNVIPMKTIEKINKDQKNAIRKRIKRNKKCGVKPNAELFFPSYPKYN</sequence>
<gene>
    <name evidence="1" type="ORF">B0I10_11814</name>
</gene>
<dbReference type="RefSeq" id="WP_181456967.1">
    <property type="nucleotide sequence ID" value="NZ_QLSV01000018.1"/>
</dbReference>
<name>A0A328WUF4_9FLAO</name>
<organism evidence="1 2">
    <name type="scientific">Flavobacterium lacus</name>
    <dbReference type="NCBI Taxonomy" id="1353778"/>
    <lineage>
        <taxon>Bacteria</taxon>
        <taxon>Pseudomonadati</taxon>
        <taxon>Bacteroidota</taxon>
        <taxon>Flavobacteriia</taxon>
        <taxon>Flavobacteriales</taxon>
        <taxon>Flavobacteriaceae</taxon>
        <taxon>Flavobacterium</taxon>
    </lineage>
</organism>
<dbReference type="Proteomes" id="UP000249518">
    <property type="component" value="Unassembled WGS sequence"/>
</dbReference>